<dbReference type="InterPro" id="IPR050483">
    <property type="entry name" value="CoA-transferase_III_domain"/>
</dbReference>
<organism evidence="2 3">
    <name type="scientific">Azospirillum doebereinerae</name>
    <dbReference type="NCBI Taxonomy" id="92933"/>
    <lineage>
        <taxon>Bacteria</taxon>
        <taxon>Pseudomonadati</taxon>
        <taxon>Pseudomonadota</taxon>
        <taxon>Alphaproteobacteria</taxon>
        <taxon>Rhodospirillales</taxon>
        <taxon>Azospirillaceae</taxon>
        <taxon>Azospirillum</taxon>
    </lineage>
</organism>
<dbReference type="PANTHER" id="PTHR48207:SF3">
    <property type="entry name" value="SUCCINATE--HYDROXYMETHYLGLUTARATE COA-TRANSFERASE"/>
    <property type="match status" value="1"/>
</dbReference>
<name>A0A433J4D2_9PROT</name>
<evidence type="ECO:0000256" key="1">
    <source>
        <dbReference type="ARBA" id="ARBA00022679"/>
    </source>
</evidence>
<dbReference type="OrthoDB" id="9781472at2"/>
<dbReference type="Pfam" id="PF02515">
    <property type="entry name" value="CoA_transf_3"/>
    <property type="match status" value="1"/>
</dbReference>
<accession>A0A433J4D2</accession>
<dbReference type="Gene3D" id="3.40.50.10540">
    <property type="entry name" value="Crotonobetainyl-coa:carnitine coa-transferase, domain 1"/>
    <property type="match status" value="1"/>
</dbReference>
<sequence>MCDARHGPTHWRAFLTAACLSAQGTDHWLVLLRRLDVPCAPVNAIGDLMEDEHLKAIGLLQALDHPSEGAIVKVRSPIRFSETPCVAASPAPKFGGA</sequence>
<keyword evidence="3" id="KW-1185">Reference proteome</keyword>
<dbReference type="InterPro" id="IPR003673">
    <property type="entry name" value="CoA-Trfase_fam_III"/>
</dbReference>
<dbReference type="SUPFAM" id="SSF89796">
    <property type="entry name" value="CoA-transferase family III (CaiB/BaiF)"/>
    <property type="match status" value="1"/>
</dbReference>
<dbReference type="PANTHER" id="PTHR48207">
    <property type="entry name" value="SUCCINATE--HYDROXYMETHYLGLUTARATE COA-TRANSFERASE"/>
    <property type="match status" value="1"/>
</dbReference>
<protein>
    <submittedName>
        <fullName evidence="2">Uncharacterized protein</fullName>
    </submittedName>
</protein>
<evidence type="ECO:0000313" key="3">
    <source>
        <dbReference type="Proteomes" id="UP000280346"/>
    </source>
</evidence>
<comment type="caution">
    <text evidence="2">The sequence shown here is derived from an EMBL/GenBank/DDBJ whole genome shotgun (WGS) entry which is preliminary data.</text>
</comment>
<gene>
    <name evidence="2" type="ORF">EJ913_21715</name>
</gene>
<dbReference type="AlphaFoldDB" id="A0A433J4D2"/>
<evidence type="ECO:0000313" key="2">
    <source>
        <dbReference type="EMBL" id="RUQ66806.1"/>
    </source>
</evidence>
<proteinExistence type="predicted"/>
<dbReference type="GO" id="GO:0008410">
    <property type="term" value="F:CoA-transferase activity"/>
    <property type="evidence" value="ECO:0007669"/>
    <property type="project" value="TreeGrafter"/>
</dbReference>
<dbReference type="EMBL" id="RZIJ01000019">
    <property type="protein sequence ID" value="RUQ66806.1"/>
    <property type="molecule type" value="Genomic_DNA"/>
</dbReference>
<dbReference type="Proteomes" id="UP000280346">
    <property type="component" value="Unassembled WGS sequence"/>
</dbReference>
<dbReference type="RefSeq" id="WP_127001789.1">
    <property type="nucleotide sequence ID" value="NZ_JBNPXW010000016.1"/>
</dbReference>
<dbReference type="Gene3D" id="3.30.1540.10">
    <property type="entry name" value="formyl-coa transferase, domain 3"/>
    <property type="match status" value="1"/>
</dbReference>
<dbReference type="InterPro" id="IPR023606">
    <property type="entry name" value="CoA-Trfase_III_dom_1_sf"/>
</dbReference>
<reference evidence="2 3" key="1">
    <citation type="submission" date="2018-12" db="EMBL/GenBank/DDBJ databases">
        <authorList>
            <person name="Yang Y."/>
        </authorList>
    </citation>
    <scope>NUCLEOTIDE SEQUENCE [LARGE SCALE GENOMIC DNA]</scope>
    <source>
        <strain evidence="2 3">GSF71</strain>
    </source>
</reference>
<keyword evidence="1" id="KW-0808">Transferase</keyword>
<dbReference type="InterPro" id="IPR044855">
    <property type="entry name" value="CoA-Trfase_III_dom3_sf"/>
</dbReference>